<sequence length="101" mass="11264">MSISWPLEPARYDLVVDAPTGLRRVQVKTTTVRTSESWKVYLSTSRRGRTVYDVDEIDDFFVIDGALSYYVIPLTAVGGLHAIHLSAYERFRVAAIPTGSA</sequence>
<evidence type="ECO:0000313" key="2">
    <source>
        <dbReference type="EMBL" id="TFF16611.1"/>
    </source>
</evidence>
<dbReference type="EMBL" id="SOZH01000003">
    <property type="protein sequence ID" value="TFF16611.1"/>
    <property type="molecule type" value="Genomic_DNA"/>
</dbReference>
<dbReference type="Proteomes" id="UP000298003">
    <property type="component" value="Unassembled WGS sequence"/>
</dbReference>
<dbReference type="Gene3D" id="3.40.1350.10">
    <property type="match status" value="1"/>
</dbReference>
<accession>A0A4Y8R4S6</accession>
<evidence type="ECO:0000259" key="1">
    <source>
        <dbReference type="Pfam" id="PF11645"/>
    </source>
</evidence>
<feature type="domain" description="PD(D/E)XK endonuclease" evidence="1">
    <location>
        <begin position="8"/>
        <end position="79"/>
    </location>
</feature>
<organism evidence="2 3">
    <name type="scientific">Cellulosimicrobium funkei</name>
    <dbReference type="NCBI Taxonomy" id="264251"/>
    <lineage>
        <taxon>Bacteria</taxon>
        <taxon>Bacillati</taxon>
        <taxon>Actinomycetota</taxon>
        <taxon>Actinomycetes</taxon>
        <taxon>Micrococcales</taxon>
        <taxon>Promicromonosporaceae</taxon>
        <taxon>Cellulosimicrobium</taxon>
    </lineage>
</organism>
<name>A0A4Y8R4S6_9MICO</name>
<comment type="caution">
    <text evidence="2">The sequence shown here is derived from an EMBL/GenBank/DDBJ whole genome shotgun (WGS) entry which is preliminary data.</text>
</comment>
<protein>
    <recommendedName>
        <fullName evidence="1">PD(D/E)XK endonuclease domain-containing protein</fullName>
    </recommendedName>
</protein>
<proteinExistence type="predicted"/>
<evidence type="ECO:0000313" key="3">
    <source>
        <dbReference type="Proteomes" id="UP000298003"/>
    </source>
</evidence>
<dbReference type="GO" id="GO:0003676">
    <property type="term" value="F:nucleic acid binding"/>
    <property type="evidence" value="ECO:0007669"/>
    <property type="project" value="InterPro"/>
</dbReference>
<dbReference type="InterPro" id="IPR021671">
    <property type="entry name" value="PD(D/E)XK_Endonuc"/>
</dbReference>
<gene>
    <name evidence="2" type="ORF">E1O70_04345</name>
</gene>
<keyword evidence="3" id="KW-1185">Reference proteome</keyword>
<dbReference type="InterPro" id="IPR011856">
    <property type="entry name" value="tRNA_endonuc-like_dom_sf"/>
</dbReference>
<dbReference type="Pfam" id="PF11645">
    <property type="entry name" value="PDDEXK_5"/>
    <property type="match status" value="1"/>
</dbReference>
<dbReference type="AlphaFoldDB" id="A0A4Y8R4S6"/>
<reference evidence="2 3" key="1">
    <citation type="submission" date="2019-03" db="EMBL/GenBank/DDBJ databases">
        <title>Cellulosimicrobium funkei JCM14302 Assembly.</title>
        <authorList>
            <person name="Dou T."/>
        </authorList>
    </citation>
    <scope>NUCLEOTIDE SEQUENCE [LARGE SCALE GENOMIC DNA]</scope>
    <source>
        <strain evidence="2 3">JCM 14302</strain>
    </source>
</reference>